<dbReference type="AlphaFoldDB" id="A0A815B5Q5"/>
<evidence type="ECO:0000313" key="1">
    <source>
        <dbReference type="EMBL" id="CAF1265710.1"/>
    </source>
</evidence>
<name>A0A815B5Q5_ADIRI</name>
<reference evidence="1" key="1">
    <citation type="submission" date="2021-02" db="EMBL/GenBank/DDBJ databases">
        <authorList>
            <person name="Nowell W R."/>
        </authorList>
    </citation>
    <scope>NUCLEOTIDE SEQUENCE</scope>
</reference>
<gene>
    <name evidence="1" type="ORF">EDS130_LOCUS28757</name>
</gene>
<organism evidence="1 2">
    <name type="scientific">Adineta ricciae</name>
    <name type="common">Rotifer</name>
    <dbReference type="NCBI Taxonomy" id="249248"/>
    <lineage>
        <taxon>Eukaryota</taxon>
        <taxon>Metazoa</taxon>
        <taxon>Spiralia</taxon>
        <taxon>Gnathifera</taxon>
        <taxon>Rotifera</taxon>
        <taxon>Eurotatoria</taxon>
        <taxon>Bdelloidea</taxon>
        <taxon>Adinetida</taxon>
        <taxon>Adinetidae</taxon>
        <taxon>Adineta</taxon>
    </lineage>
</organism>
<dbReference type="SUPFAM" id="SSF52058">
    <property type="entry name" value="L domain-like"/>
    <property type="match status" value="1"/>
</dbReference>
<dbReference type="InterPro" id="IPR032675">
    <property type="entry name" value="LRR_dom_sf"/>
</dbReference>
<accession>A0A815B5Q5</accession>
<dbReference type="Gene3D" id="3.80.10.10">
    <property type="entry name" value="Ribonuclease Inhibitor"/>
    <property type="match status" value="1"/>
</dbReference>
<proteinExistence type="predicted"/>
<dbReference type="Proteomes" id="UP000663852">
    <property type="component" value="Unassembled WGS sequence"/>
</dbReference>
<sequence length="776" mass="92391">MSSINEMRQFLPDFPNLIHFEIKILDKVIGVDMYDGDQWKMSTHSLLAFKFKFCIDEITPEQYLNFFRTQFWITSARNPFLFVFLFNNTRSFNNLSSFIDLSQVEYRLNLHLKFYVSFTSIENLKKLSNPRPKMMKQIQILKIGYDTFSNRSVKMTTSELNASQKANGDLDEFIYGLKIELHTNSLYLNNYPQNYFTIYSNIFGQKKFFILFRILIIELYYVHRINFQSIRKSTFHLICQSILPERIFSLVLSDQNDTCGQSKFFLSHFQIEQFTNLRSIKLIKLEHESLCRLLPNLFKLKQLQSLSLQYSTRIQMHINSEDKKASCMLDWSPLHQLCNQVFPQLTNLSTLFTTNLTTMHFPNLLHLDLRTIVRGFYISKIFQHAPRLKSLTIDLIYLYEFTLNQPCYSLKQLNVTSTHTNTFMHDIKDVLQNFPNLVHFQIQILNISLQCDVLNGRLWKKIAQPFSTFHFKFFALNDLNEQVLNSFRTRFWIEEKRWFVVCQDRCLFTITGVSLAYTNVTSNQFLYSTVPNYSVIYQPRHSSGCRRNLRQDNFRLTSIKTLELYWNDTFEILSSFIDLNQIESLLITSRSYHLLKHLHDHMSKLHTLYLSGSLNATDLFETQYVQGLQLKQIRTLKLNNYSFSRKTCNDAAKISHLFPCVEHIDEWPIRSRSEIIYVIDQFKQLTSISFTLDYRVHEQKFQPEFNSNLIITDIKKYIHCRATCCFEISWRIYSRIMIHIWLEERSLKDQQQTRFCQLRRQIKNLLKRSSKTDDES</sequence>
<evidence type="ECO:0000313" key="2">
    <source>
        <dbReference type="Proteomes" id="UP000663852"/>
    </source>
</evidence>
<dbReference type="EMBL" id="CAJNOJ010000189">
    <property type="protein sequence ID" value="CAF1265710.1"/>
    <property type="molecule type" value="Genomic_DNA"/>
</dbReference>
<protein>
    <submittedName>
        <fullName evidence="1">Uncharacterized protein</fullName>
    </submittedName>
</protein>
<comment type="caution">
    <text evidence="1">The sequence shown here is derived from an EMBL/GenBank/DDBJ whole genome shotgun (WGS) entry which is preliminary data.</text>
</comment>